<reference evidence="2" key="1">
    <citation type="submission" date="2018-06" db="EMBL/GenBank/DDBJ databases">
        <authorList>
            <person name="Zhirakovskaya E."/>
        </authorList>
    </citation>
    <scope>NUCLEOTIDE SEQUENCE</scope>
</reference>
<protein>
    <submittedName>
        <fullName evidence="2">Uncharacterized protein</fullName>
    </submittedName>
</protein>
<evidence type="ECO:0000313" key="2">
    <source>
        <dbReference type="EMBL" id="VAW64185.1"/>
    </source>
</evidence>
<name>A0A3B0X7A6_9ZZZZ</name>
<gene>
    <name evidence="2" type="ORF">MNBD_GAMMA09-1333</name>
</gene>
<evidence type="ECO:0000256" key="1">
    <source>
        <dbReference type="SAM" id="MobiDB-lite"/>
    </source>
</evidence>
<feature type="compositionally biased region" description="Polar residues" evidence="1">
    <location>
        <begin position="298"/>
        <end position="317"/>
    </location>
</feature>
<sequence length="317" mass="34154">MCILNCLNVTLRTIAITTLLLTLFSGCDIEVGDNLPGVPPNGRFAAVGANQHSGITETQVAIAIFDNGKPAPLIGGDVVQASTRNDSILLLDEGFYKGSYVADLPNNNNLNQIDFLVVHETVKAREGRWYPADLLNIDPGPGEFVGASASITLPAEPANLATDRDIFSNINETFTLTWSPDTAGDTMQVRAAISCTDGTNTDNYGTVATLTDNSDDGTEVISINQFIYDTNDLNPSVTFISGKARAMLQKLLTQLNNATTVSNDFFANLKIINPAFNDCNIRLFLFREREGSFDLPATNGNISSSRSAETTLSYKPN</sequence>
<feature type="region of interest" description="Disordered" evidence="1">
    <location>
        <begin position="297"/>
        <end position="317"/>
    </location>
</feature>
<dbReference type="EMBL" id="UOFI01000054">
    <property type="protein sequence ID" value="VAW64185.1"/>
    <property type="molecule type" value="Genomic_DNA"/>
</dbReference>
<accession>A0A3B0X7A6</accession>
<dbReference type="AlphaFoldDB" id="A0A3B0X7A6"/>
<organism evidence="2">
    <name type="scientific">hydrothermal vent metagenome</name>
    <dbReference type="NCBI Taxonomy" id="652676"/>
    <lineage>
        <taxon>unclassified sequences</taxon>
        <taxon>metagenomes</taxon>
        <taxon>ecological metagenomes</taxon>
    </lineage>
</organism>
<proteinExistence type="predicted"/>